<dbReference type="InterPro" id="IPR000276">
    <property type="entry name" value="GPCR_Rhodpsn"/>
</dbReference>
<sequence>MNGSEVQSELYYKYKDYGIIPLAAPCSFIMLVIALFGHFGNISIIYATVKNKSLQSSCNVLLAIASFTDTVHMITPFIYAYFTFFGRNFTSLLTCFYVQMFPLIGCIFSIQLPTAIGVDRLLCVAMPSLYRRLNQKYYISFYLLICTLYVIYKLWEIYTQIVQRASLQVICLLVEGMTKESLASMFNYQIAHNIITVLCYVGVWLCIRFKTKGSQTSQRILKSLVTITTVLILGWTINAIVQTVIISTLKLSDDAAFFIEDYFGLGPTIVCSVNYFILYYTSGDYRAVFRKQLNAIWTVGLRRKTKMFADRSTVQITMVTPVSGRSHARNSSHG</sequence>
<evidence type="ECO:0000313" key="7">
    <source>
        <dbReference type="EMBL" id="KAI1711349.1"/>
    </source>
</evidence>
<feature type="transmembrane region" description="Helical" evidence="5">
    <location>
        <begin position="96"/>
        <end position="116"/>
    </location>
</feature>
<feature type="transmembrane region" description="Helical" evidence="5">
    <location>
        <begin position="60"/>
        <end position="84"/>
    </location>
</feature>
<dbReference type="PANTHER" id="PTHR23360">
    <property type="entry name" value="G-PROTEIN COUPLED RECEPTORS FAMILY 1 PROFILE DOMAIN-CONTAINING PROTEIN-RELATED"/>
    <property type="match status" value="1"/>
</dbReference>
<feature type="transmembrane region" description="Helical" evidence="5">
    <location>
        <begin position="190"/>
        <end position="209"/>
    </location>
</feature>
<feature type="transmembrane region" description="Helical" evidence="5">
    <location>
        <begin position="20"/>
        <end position="48"/>
    </location>
</feature>
<keyword evidence="8" id="KW-1185">Reference proteome</keyword>
<reference evidence="7" key="1">
    <citation type="submission" date="2022-01" db="EMBL/GenBank/DDBJ databases">
        <title>Genome Sequence Resource for Two Populations of Ditylenchus destructor, the Migratory Endoparasitic Phytonematode.</title>
        <authorList>
            <person name="Zhang H."/>
            <person name="Lin R."/>
            <person name="Xie B."/>
        </authorList>
    </citation>
    <scope>NUCLEOTIDE SEQUENCE</scope>
    <source>
        <strain evidence="7">BazhouSP</strain>
    </source>
</reference>
<dbReference type="GO" id="GO:0016020">
    <property type="term" value="C:membrane"/>
    <property type="evidence" value="ECO:0007669"/>
    <property type="project" value="UniProtKB-SubCell"/>
</dbReference>
<keyword evidence="2 5" id="KW-0812">Transmembrane</keyword>
<comment type="caution">
    <text evidence="7">The sequence shown here is derived from an EMBL/GenBank/DDBJ whole genome shotgun (WGS) entry which is preliminary data.</text>
</comment>
<accession>A0AAD4QZE1</accession>
<evidence type="ECO:0000259" key="6">
    <source>
        <dbReference type="PROSITE" id="PS50262"/>
    </source>
</evidence>
<feature type="domain" description="G-protein coupled receptors family 1 profile" evidence="6">
    <location>
        <begin position="40"/>
        <end position="279"/>
    </location>
</feature>
<gene>
    <name evidence="7" type="ORF">DdX_10227</name>
</gene>
<dbReference type="CDD" id="cd00637">
    <property type="entry name" value="7tm_classA_rhodopsin-like"/>
    <property type="match status" value="1"/>
</dbReference>
<dbReference type="Gene3D" id="1.20.1070.10">
    <property type="entry name" value="Rhodopsin 7-helix transmembrane proteins"/>
    <property type="match status" value="1"/>
</dbReference>
<feature type="transmembrane region" description="Helical" evidence="5">
    <location>
        <begin position="262"/>
        <end position="281"/>
    </location>
</feature>
<feature type="transmembrane region" description="Helical" evidence="5">
    <location>
        <begin position="221"/>
        <end position="242"/>
    </location>
</feature>
<dbReference type="InterPro" id="IPR047130">
    <property type="entry name" value="7TM_GPCR_Srsx_nematod"/>
</dbReference>
<keyword evidence="4 5" id="KW-0472">Membrane</keyword>
<evidence type="ECO:0000256" key="4">
    <source>
        <dbReference type="ARBA" id="ARBA00023136"/>
    </source>
</evidence>
<organism evidence="7 8">
    <name type="scientific">Ditylenchus destructor</name>
    <dbReference type="NCBI Taxonomy" id="166010"/>
    <lineage>
        <taxon>Eukaryota</taxon>
        <taxon>Metazoa</taxon>
        <taxon>Ecdysozoa</taxon>
        <taxon>Nematoda</taxon>
        <taxon>Chromadorea</taxon>
        <taxon>Rhabditida</taxon>
        <taxon>Tylenchina</taxon>
        <taxon>Tylenchomorpha</taxon>
        <taxon>Sphaerularioidea</taxon>
        <taxon>Anguinidae</taxon>
        <taxon>Anguininae</taxon>
        <taxon>Ditylenchus</taxon>
    </lineage>
</organism>
<dbReference type="SMART" id="SM01381">
    <property type="entry name" value="7TM_GPCR_Srsx"/>
    <property type="match status" value="1"/>
</dbReference>
<proteinExistence type="predicted"/>
<dbReference type="InterPro" id="IPR017452">
    <property type="entry name" value="GPCR_Rhodpsn_7TM"/>
</dbReference>
<dbReference type="SUPFAM" id="SSF81321">
    <property type="entry name" value="Family A G protein-coupled receptor-like"/>
    <property type="match status" value="1"/>
</dbReference>
<dbReference type="Proteomes" id="UP001201812">
    <property type="component" value="Unassembled WGS sequence"/>
</dbReference>
<protein>
    <submittedName>
        <fullName evidence="7">Serpentine type 7TM GPCR chemoreceptor srsx domain-containing protein</fullName>
    </submittedName>
</protein>
<name>A0AAD4QZE1_9BILA</name>
<dbReference type="EMBL" id="JAKKPZ010000022">
    <property type="protein sequence ID" value="KAI1711349.1"/>
    <property type="molecule type" value="Genomic_DNA"/>
</dbReference>
<evidence type="ECO:0000256" key="3">
    <source>
        <dbReference type="ARBA" id="ARBA00022989"/>
    </source>
</evidence>
<dbReference type="PROSITE" id="PS50262">
    <property type="entry name" value="G_PROTEIN_RECEP_F1_2"/>
    <property type="match status" value="1"/>
</dbReference>
<comment type="subcellular location">
    <subcellularLocation>
        <location evidence="1">Membrane</location>
    </subcellularLocation>
</comment>
<feature type="transmembrane region" description="Helical" evidence="5">
    <location>
        <begin position="137"/>
        <end position="155"/>
    </location>
</feature>
<dbReference type="PANTHER" id="PTHR23360:SF5">
    <property type="entry name" value="G-PROTEIN COUPLED RECEPTORS FAMILY 1 PROFILE DOMAIN-CONTAINING PROTEIN"/>
    <property type="match status" value="1"/>
</dbReference>
<dbReference type="GO" id="GO:0004930">
    <property type="term" value="F:G protein-coupled receptor activity"/>
    <property type="evidence" value="ECO:0007669"/>
    <property type="project" value="InterPro"/>
</dbReference>
<keyword evidence="3 5" id="KW-1133">Transmembrane helix</keyword>
<evidence type="ECO:0000256" key="2">
    <source>
        <dbReference type="ARBA" id="ARBA00022692"/>
    </source>
</evidence>
<dbReference type="Pfam" id="PF10320">
    <property type="entry name" value="7TM_GPCR_Srsx"/>
    <property type="match status" value="1"/>
</dbReference>
<dbReference type="InterPro" id="IPR019424">
    <property type="entry name" value="7TM_GPCR_Srsx"/>
</dbReference>
<evidence type="ECO:0000313" key="8">
    <source>
        <dbReference type="Proteomes" id="UP001201812"/>
    </source>
</evidence>
<dbReference type="AlphaFoldDB" id="A0AAD4QZE1"/>
<evidence type="ECO:0000256" key="1">
    <source>
        <dbReference type="ARBA" id="ARBA00004370"/>
    </source>
</evidence>
<evidence type="ECO:0000256" key="5">
    <source>
        <dbReference type="SAM" id="Phobius"/>
    </source>
</evidence>